<protein>
    <submittedName>
        <fullName evidence="6">Glycosyltransferase</fullName>
        <ecNumber evidence="6">2.4.-.-</ecNumber>
    </submittedName>
</protein>
<dbReference type="EC" id="2.4.-.-" evidence="6"/>
<keyword evidence="7" id="KW-1185">Reference proteome</keyword>
<feature type="domain" description="Glycosyl transferase family 1" evidence="4">
    <location>
        <begin position="234"/>
        <end position="342"/>
    </location>
</feature>
<evidence type="ECO:0000256" key="2">
    <source>
        <dbReference type="ARBA" id="ARBA00022676"/>
    </source>
</evidence>
<evidence type="ECO:0000259" key="4">
    <source>
        <dbReference type="Pfam" id="PF00534"/>
    </source>
</evidence>
<keyword evidence="3 6" id="KW-0808">Transferase</keyword>
<keyword evidence="2 6" id="KW-0328">Glycosyltransferase</keyword>
<comment type="caution">
    <text evidence="6">The sequence shown here is derived from an EMBL/GenBank/DDBJ whole genome shotgun (WGS) entry which is preliminary data.</text>
</comment>
<dbReference type="SUPFAM" id="SSF53756">
    <property type="entry name" value="UDP-Glycosyltransferase/glycogen phosphorylase"/>
    <property type="match status" value="1"/>
</dbReference>
<evidence type="ECO:0000259" key="5">
    <source>
        <dbReference type="Pfam" id="PF06925"/>
    </source>
</evidence>
<reference evidence="7" key="1">
    <citation type="journal article" date="2019" name="Int. J. Syst. Evol. Microbiol.">
        <title>The Global Catalogue of Microorganisms (GCM) 10K type strain sequencing project: providing services to taxonomists for standard genome sequencing and annotation.</title>
        <authorList>
            <consortium name="The Broad Institute Genomics Platform"/>
            <consortium name="The Broad Institute Genome Sequencing Center for Infectious Disease"/>
            <person name="Wu L."/>
            <person name="Ma J."/>
        </authorList>
    </citation>
    <scope>NUCLEOTIDE SEQUENCE [LARGE SCALE GENOMIC DNA]</scope>
    <source>
        <strain evidence="7">CCUG 57113</strain>
    </source>
</reference>
<accession>A0ABW0LWE1</accession>
<dbReference type="Pfam" id="PF06925">
    <property type="entry name" value="MGDG_synth"/>
    <property type="match status" value="1"/>
</dbReference>
<proteinExistence type="inferred from homology"/>
<name>A0ABW0LWE1_9BACL</name>
<dbReference type="PANTHER" id="PTHR43025">
    <property type="entry name" value="MONOGALACTOSYLDIACYLGLYCEROL SYNTHASE"/>
    <property type="match status" value="1"/>
</dbReference>
<dbReference type="RefSeq" id="WP_209748312.1">
    <property type="nucleotide sequence ID" value="NZ_JBHSMH010000054.1"/>
</dbReference>
<comment type="similarity">
    <text evidence="1">Belongs to the glycosyltransferase 28 family.</text>
</comment>
<evidence type="ECO:0000313" key="7">
    <source>
        <dbReference type="Proteomes" id="UP001596105"/>
    </source>
</evidence>
<gene>
    <name evidence="6" type="ORF">ACFPPD_15840</name>
</gene>
<evidence type="ECO:0000256" key="1">
    <source>
        <dbReference type="ARBA" id="ARBA00006962"/>
    </source>
</evidence>
<dbReference type="PANTHER" id="PTHR43025:SF3">
    <property type="entry name" value="MONOGALACTOSYLDIACYLGLYCEROL SYNTHASE 1, CHLOROPLASTIC"/>
    <property type="match status" value="1"/>
</dbReference>
<dbReference type="Gene3D" id="3.40.50.2000">
    <property type="entry name" value="Glycogen Phosphorylase B"/>
    <property type="match status" value="1"/>
</dbReference>
<evidence type="ECO:0000313" key="6">
    <source>
        <dbReference type="EMBL" id="MFC5470179.1"/>
    </source>
</evidence>
<dbReference type="InterPro" id="IPR001296">
    <property type="entry name" value="Glyco_trans_1"/>
</dbReference>
<evidence type="ECO:0000256" key="3">
    <source>
        <dbReference type="ARBA" id="ARBA00022679"/>
    </source>
</evidence>
<dbReference type="Pfam" id="PF00534">
    <property type="entry name" value="Glycos_transf_1"/>
    <property type="match status" value="1"/>
</dbReference>
<dbReference type="Proteomes" id="UP001596105">
    <property type="component" value="Unassembled WGS sequence"/>
</dbReference>
<dbReference type="InterPro" id="IPR050519">
    <property type="entry name" value="Glycosyltransf_28_UgtP"/>
</dbReference>
<organism evidence="6 7">
    <name type="scientific">Cohnella suwonensis</name>
    <dbReference type="NCBI Taxonomy" id="696072"/>
    <lineage>
        <taxon>Bacteria</taxon>
        <taxon>Bacillati</taxon>
        <taxon>Bacillota</taxon>
        <taxon>Bacilli</taxon>
        <taxon>Bacillales</taxon>
        <taxon>Paenibacillaceae</taxon>
        <taxon>Cohnella</taxon>
    </lineage>
</organism>
<dbReference type="InterPro" id="IPR009695">
    <property type="entry name" value="Diacylglyc_glucosyltr_N"/>
</dbReference>
<sequence length="392" mass="43174">MNKRRKIFILYARFGEGHWQAASALRHSFERVGGADTVLIDLLAEAHPFLNGVSRFVYAKSYNVMPHLYGWVYETTKGMNADSPFANWLHSFGSVALRKLIERESPDAIVHTFPMLVLPSVSRKIGLSIPMFNVITDFDLHRRWVHPAVDKYYVATDDISRQLRSLGVRPERIAATGIPIRPTFRPDGARTGVAAKYGLDERRPIVMVMAPPNVPSAETAKLCLLLRDRCGAQVAVVCGRDKALRDSLAAGLAPRTGVAVLGFVERIDELMAVSRCLVTKPGGLTLSEAIAARLPLLLYRPVPGQELGNAKYLSGKGAAVICRDPHDVMHAARRLLEDASEPLAMRGALEALRKPDSSDRIALDIARQLHIMEEASSKAASFPRTTLLPTSR</sequence>
<feature type="domain" description="Diacylglycerol glucosyltransferase N-terminal" evidence="5">
    <location>
        <begin position="18"/>
        <end position="180"/>
    </location>
</feature>
<dbReference type="GO" id="GO:0016757">
    <property type="term" value="F:glycosyltransferase activity"/>
    <property type="evidence" value="ECO:0007669"/>
    <property type="project" value="UniProtKB-KW"/>
</dbReference>
<dbReference type="EMBL" id="JBHSMH010000054">
    <property type="protein sequence ID" value="MFC5470179.1"/>
    <property type="molecule type" value="Genomic_DNA"/>
</dbReference>